<dbReference type="EMBL" id="JALNMJ010000026">
    <property type="protein sequence ID" value="MCK7615480.1"/>
    <property type="molecule type" value="Genomic_DNA"/>
</dbReference>
<keyword evidence="2" id="KW-0749">Sporulation</keyword>
<protein>
    <submittedName>
        <fullName evidence="3">Uncharacterized protein</fullName>
    </submittedName>
</protein>
<evidence type="ECO:0000313" key="3">
    <source>
        <dbReference type="EMBL" id="MCK7615480.1"/>
    </source>
</evidence>
<accession>A0ABT0H1X3</accession>
<name>A0ABT0H1X3_9HYPH</name>
<dbReference type="RefSeq" id="WP_248159039.1">
    <property type="nucleotide sequence ID" value="NZ_JALNMJ010000026.1"/>
</dbReference>
<keyword evidence="1" id="KW-0808">Transferase</keyword>
<keyword evidence="4" id="KW-1185">Reference proteome</keyword>
<evidence type="ECO:0000256" key="2">
    <source>
        <dbReference type="ARBA" id="ARBA00022969"/>
    </source>
</evidence>
<dbReference type="Pfam" id="PF20085">
    <property type="entry name" value="TGL"/>
    <property type="match status" value="1"/>
</dbReference>
<evidence type="ECO:0000256" key="1">
    <source>
        <dbReference type="ARBA" id="ARBA00022679"/>
    </source>
</evidence>
<reference evidence="3" key="1">
    <citation type="submission" date="2022-04" db="EMBL/GenBank/DDBJ databases">
        <title>Roseibium sp. CAU 1639 isolated from mud.</title>
        <authorList>
            <person name="Kim W."/>
        </authorList>
    </citation>
    <scope>NUCLEOTIDE SEQUENCE</scope>
    <source>
        <strain evidence="3">CAU 1639</strain>
    </source>
</reference>
<proteinExistence type="predicted"/>
<sequence>MANEALLERGLLIGGALIRDIEQLKKDLVDLAGKDQEDVIRGGLADEIMIASVAASQAISFPSLQHFWENLLFRIGAIASMTALTSGVYDCDYYDPTVGPEPRLGTTGDSRVSEYWEFITPGGTDAEWQQVTGADSLAAIKPEEGHTLPFRGECAGAFQLTVFWGLLNGLGPDRFSQIAGQFGTMLVGPWTDNPATDFMAEKASLQDPPIPGDYMYFKNKDDYLEWAPDGFWQGLNAMYMGKDMLGTRHYSGMGASWLSEQNLRASLVNAYYHDCYPHTVNCPLEEVRFTIRRLLQVPTGITKHAMPLRSAHPSKGSVPTTTTLLAQGYQALSRGTFENPRTTVVECAELFGITALDLHQQQSTGLENPDMRFDAPGASIVLTYHDPEDDRRNPQAVVRVIVRLRPETFAF</sequence>
<organism evidence="3 4">
    <name type="scientific">Roseibium sediminicola</name>
    <dbReference type="NCBI Taxonomy" id="2933272"/>
    <lineage>
        <taxon>Bacteria</taxon>
        <taxon>Pseudomonadati</taxon>
        <taxon>Pseudomonadota</taxon>
        <taxon>Alphaproteobacteria</taxon>
        <taxon>Hyphomicrobiales</taxon>
        <taxon>Stappiaceae</taxon>
        <taxon>Roseibium</taxon>
    </lineage>
</organism>
<dbReference type="Proteomes" id="UP001431221">
    <property type="component" value="Unassembled WGS sequence"/>
</dbReference>
<comment type="caution">
    <text evidence="3">The sequence shown here is derived from an EMBL/GenBank/DDBJ whole genome shotgun (WGS) entry which is preliminary data.</text>
</comment>
<evidence type="ECO:0000313" key="4">
    <source>
        <dbReference type="Proteomes" id="UP001431221"/>
    </source>
</evidence>
<dbReference type="InterPro" id="IPR020916">
    <property type="entry name" value="Gln_gamma-glutamylTfrase_bac"/>
</dbReference>
<gene>
    <name evidence="3" type="ORF">M0H32_25200</name>
</gene>